<keyword evidence="4" id="KW-1185">Reference proteome</keyword>
<reference evidence="3 4" key="1">
    <citation type="submission" date="2020-01" db="EMBL/GenBank/DDBJ databases">
        <title>The genomic epidemiology of tigecycline resistance gene tet(X) variants in a swine farm in China.</title>
        <authorList>
            <person name="Peng K."/>
            <person name="Li R."/>
        </authorList>
    </citation>
    <scope>NUCLEOTIDE SEQUENCE [LARGE SCALE GENOMIC DNA]</scope>
    <source>
        <strain evidence="3 4">ZF1</strain>
    </source>
</reference>
<feature type="chain" id="PRO_5034062698" description="Lipoprotein" evidence="1">
    <location>
        <begin position="20"/>
        <end position="190"/>
    </location>
</feature>
<evidence type="ECO:0000313" key="2">
    <source>
        <dbReference type="EMBL" id="MBG2914518.1"/>
    </source>
</evidence>
<name>A0A8I0WSM3_9GAMM</name>
<evidence type="ECO:0000313" key="5">
    <source>
        <dbReference type="Proteomes" id="UP000612266"/>
    </source>
</evidence>
<protein>
    <recommendedName>
        <fullName evidence="6">Lipoprotein</fullName>
    </recommendedName>
</protein>
<proteinExistence type="predicted"/>
<gene>
    <name evidence="3" type="ORF">GTH23_07235</name>
    <name evidence="2" type="ORF">I4901_09080</name>
</gene>
<dbReference type="EMBL" id="CP047340">
    <property type="protein sequence ID" value="QIF89843.1"/>
    <property type="molecule type" value="Genomic_DNA"/>
</dbReference>
<dbReference type="RefSeq" id="WP_075673832.1">
    <property type="nucleotide sequence ID" value="NZ_CP045008.1"/>
</dbReference>
<evidence type="ECO:0000313" key="4">
    <source>
        <dbReference type="Proteomes" id="UP000501338"/>
    </source>
</evidence>
<feature type="signal peptide" evidence="1">
    <location>
        <begin position="1"/>
        <end position="19"/>
    </location>
</feature>
<evidence type="ECO:0000256" key="1">
    <source>
        <dbReference type="SAM" id="SignalP"/>
    </source>
</evidence>
<keyword evidence="1" id="KW-0732">Signal</keyword>
<dbReference type="Proteomes" id="UP000501338">
    <property type="component" value="Chromosome"/>
</dbReference>
<dbReference type="EMBL" id="JADSJR010000010">
    <property type="protein sequence ID" value="MBG2914518.1"/>
    <property type="molecule type" value="Genomic_DNA"/>
</dbReference>
<organism evidence="2 5">
    <name type="scientific">Proteus terrae subsp. cibarius</name>
    <dbReference type="NCBI Taxonomy" id="626774"/>
    <lineage>
        <taxon>Bacteria</taxon>
        <taxon>Pseudomonadati</taxon>
        <taxon>Pseudomonadota</taxon>
        <taxon>Gammaproteobacteria</taxon>
        <taxon>Enterobacterales</taxon>
        <taxon>Morganellaceae</taxon>
        <taxon>Proteus</taxon>
    </lineage>
</organism>
<dbReference type="Proteomes" id="UP000612266">
    <property type="component" value="Unassembled WGS sequence"/>
</dbReference>
<evidence type="ECO:0000313" key="3">
    <source>
        <dbReference type="EMBL" id="QIF89843.1"/>
    </source>
</evidence>
<reference evidence="2" key="2">
    <citation type="submission" date="2020-11" db="EMBL/GenBank/DDBJ databases">
        <title>Enhanced detection system for hospital associated transmission using whole genome sequencing surveillance.</title>
        <authorList>
            <person name="Harrison L.H."/>
            <person name="Van Tyne D."/>
            <person name="Marsh J.W."/>
            <person name="Griffith M.P."/>
            <person name="Snyder D.J."/>
            <person name="Cooper V.S."/>
            <person name="Mustapha M."/>
        </authorList>
    </citation>
    <scope>NUCLEOTIDE SEQUENCE</scope>
    <source>
        <strain evidence="2">PR00070</strain>
    </source>
</reference>
<accession>A0A8I0WSM3</accession>
<dbReference type="AlphaFoldDB" id="A0A8I0WSM3"/>
<sequence length="190" mass="21609">MQKNMLALLLLSSSTLLLSGCNSTFEAWDKFTTILANTAPYVKESQEWEAYSIKATQQGVIYSVANASDRQFVSKKMDAEYVDAIARLSSPFAIGEDAKEELARENQGYRFKYNDIMTVKDKKTSKTLGYCVNYDSDRVIDGKLREVSEEDKIRKSFIYIAKDHPVSVSTGSFEFTKLMCGEKFYNKNKM</sequence>
<evidence type="ECO:0008006" key="6">
    <source>
        <dbReference type="Google" id="ProtNLM"/>
    </source>
</evidence>
<dbReference type="PROSITE" id="PS51257">
    <property type="entry name" value="PROKAR_LIPOPROTEIN"/>
    <property type="match status" value="1"/>
</dbReference>